<dbReference type="Gene3D" id="3.10.20.90">
    <property type="entry name" value="Phosphatidylinositol 3-kinase Catalytic Subunit, Chain A, domain 1"/>
    <property type="match status" value="1"/>
</dbReference>
<comment type="caution">
    <text evidence="12">The sequence shown here is derived from an EMBL/GenBank/DDBJ whole genome shotgun (WGS) entry which is preliminary data.</text>
</comment>
<dbReference type="Pfam" id="PF02544">
    <property type="entry name" value="Steroid_dh"/>
    <property type="match status" value="1"/>
</dbReference>
<evidence type="ECO:0000256" key="4">
    <source>
        <dbReference type="ARBA" id="ARBA00022692"/>
    </source>
</evidence>
<dbReference type="InterPro" id="IPR000626">
    <property type="entry name" value="Ubiquitin-like_dom"/>
</dbReference>
<dbReference type="Proteomes" id="UP000245699">
    <property type="component" value="Unassembled WGS sequence"/>
</dbReference>
<evidence type="ECO:0000256" key="5">
    <source>
        <dbReference type="ARBA" id="ARBA00022857"/>
    </source>
</evidence>
<dbReference type="SMART" id="SM00213">
    <property type="entry name" value="UBQ"/>
    <property type="match status" value="1"/>
</dbReference>
<dbReference type="PROSITE" id="PS50244">
    <property type="entry name" value="S5A_REDUCTASE"/>
    <property type="match status" value="1"/>
</dbReference>
<feature type="domain" description="Ubiquitin-like" evidence="11">
    <location>
        <begin position="16"/>
        <end position="84"/>
    </location>
</feature>
<dbReference type="PANTHER" id="PTHR10556">
    <property type="entry name" value="3-OXO-5-ALPHA-STEROID 4-DEHYDROGENASE"/>
    <property type="match status" value="1"/>
</dbReference>
<keyword evidence="5" id="KW-0521">NADP</keyword>
<evidence type="ECO:0000256" key="8">
    <source>
        <dbReference type="ARBA" id="ARBA00023098"/>
    </source>
</evidence>
<keyword evidence="7" id="KW-0560">Oxidoreductase</keyword>
<dbReference type="OrthoDB" id="540503at2759"/>
<protein>
    <recommendedName>
        <fullName evidence="11">Ubiquitin-like domain-containing protein</fullName>
    </recommendedName>
</protein>
<evidence type="ECO:0000256" key="3">
    <source>
        <dbReference type="ARBA" id="ARBA00022516"/>
    </source>
</evidence>
<evidence type="ECO:0000256" key="1">
    <source>
        <dbReference type="ARBA" id="ARBA00004477"/>
    </source>
</evidence>
<dbReference type="InterPro" id="IPR029071">
    <property type="entry name" value="Ubiquitin-like_domsf"/>
</dbReference>
<organism evidence="12 13">
    <name type="scientific">Furculomyces boomerangus</name>
    <dbReference type="NCBI Taxonomy" id="61424"/>
    <lineage>
        <taxon>Eukaryota</taxon>
        <taxon>Fungi</taxon>
        <taxon>Fungi incertae sedis</taxon>
        <taxon>Zoopagomycota</taxon>
        <taxon>Kickxellomycotina</taxon>
        <taxon>Harpellomycetes</taxon>
        <taxon>Harpellales</taxon>
        <taxon>Harpellaceae</taxon>
        <taxon>Furculomyces</taxon>
    </lineage>
</organism>
<dbReference type="GO" id="GO:0016627">
    <property type="term" value="F:oxidoreductase activity, acting on the CH-CH group of donors"/>
    <property type="evidence" value="ECO:0007669"/>
    <property type="project" value="InterPro"/>
</dbReference>
<feature type="transmembrane region" description="Helical" evidence="10">
    <location>
        <begin position="238"/>
        <end position="261"/>
    </location>
</feature>
<keyword evidence="8" id="KW-0443">Lipid metabolism</keyword>
<accession>A0A2T9Y6N0</accession>
<reference evidence="12 13" key="1">
    <citation type="journal article" date="2018" name="MBio">
        <title>Comparative Genomics Reveals the Core Gene Toolbox for the Fungus-Insect Symbiosis.</title>
        <authorList>
            <person name="Wang Y."/>
            <person name="Stata M."/>
            <person name="Wang W."/>
            <person name="Stajich J.E."/>
            <person name="White M.M."/>
            <person name="Moncalvo J.M."/>
        </authorList>
    </citation>
    <scope>NUCLEOTIDE SEQUENCE [LARGE SCALE GENOMIC DNA]</scope>
    <source>
        <strain evidence="12 13">AUS-77-4</strain>
    </source>
</reference>
<name>A0A2T9Y6N0_9FUNG</name>
<keyword evidence="6 10" id="KW-1133">Transmembrane helix</keyword>
<evidence type="ECO:0000256" key="9">
    <source>
        <dbReference type="ARBA" id="ARBA00023136"/>
    </source>
</evidence>
<evidence type="ECO:0000256" key="7">
    <source>
        <dbReference type="ARBA" id="ARBA00023002"/>
    </source>
</evidence>
<dbReference type="PANTHER" id="PTHR10556:SF28">
    <property type="entry name" value="VERY-LONG-CHAIN ENOYL-COA REDUCTASE"/>
    <property type="match status" value="1"/>
</dbReference>
<sequence>MKVIISKAPSKKAASTAQSSSQTQFEFESTSSTTILAIKKEVAKRFPKLTIERQRLTIPDKKIVLEDKKTLGDYSINNGDVIHFKDLGPQIAWKTVFLIEYFGPIVIHSLFYHFPRVFFLQSFKHSNVQRALYWMAVAHYLKRELETILVHRFSHATMPFSNIYKNCFHYYFFGGALLAFFNYGPKFKLGSPTDLATSNSTILLSIVLFTFFELSNLSTHITLKNLRPPGSTVRRIPYGYGFTMVSCPNYLFEILSWASYALIAEKYSSLIFLTVSAVQMYLWAVKKHKAYLKEFPNYPKSRKAIFPYLA</sequence>
<evidence type="ECO:0000256" key="10">
    <source>
        <dbReference type="SAM" id="Phobius"/>
    </source>
</evidence>
<keyword evidence="9 10" id="KW-0472">Membrane</keyword>
<dbReference type="PROSITE" id="PS50053">
    <property type="entry name" value="UBIQUITIN_2"/>
    <property type="match status" value="1"/>
</dbReference>
<dbReference type="InterPro" id="IPR039357">
    <property type="entry name" value="SRD5A/TECR"/>
</dbReference>
<keyword evidence="3" id="KW-0444">Lipid biosynthesis</keyword>
<dbReference type="GO" id="GO:0005789">
    <property type="term" value="C:endoplasmic reticulum membrane"/>
    <property type="evidence" value="ECO:0007669"/>
    <property type="project" value="UniProtKB-SubCell"/>
</dbReference>
<dbReference type="STRING" id="61424.A0A2T9Y6N0"/>
<evidence type="ECO:0000259" key="11">
    <source>
        <dbReference type="PROSITE" id="PS50053"/>
    </source>
</evidence>
<gene>
    <name evidence="12" type="ORF">BB559_005764</name>
</gene>
<feature type="transmembrane region" description="Helical" evidence="10">
    <location>
        <begin position="196"/>
        <end position="217"/>
    </location>
</feature>
<evidence type="ECO:0000313" key="12">
    <source>
        <dbReference type="EMBL" id="PVU88011.1"/>
    </source>
</evidence>
<dbReference type="Pfam" id="PF00240">
    <property type="entry name" value="ubiquitin"/>
    <property type="match status" value="1"/>
</dbReference>
<feature type="transmembrane region" description="Helical" evidence="10">
    <location>
        <begin position="267"/>
        <end position="285"/>
    </location>
</feature>
<dbReference type="SUPFAM" id="SSF54236">
    <property type="entry name" value="Ubiquitin-like"/>
    <property type="match status" value="1"/>
</dbReference>
<comment type="subcellular location">
    <subcellularLocation>
        <location evidence="1">Endoplasmic reticulum membrane</location>
        <topology evidence="1">Multi-pass membrane protein</topology>
    </subcellularLocation>
</comment>
<dbReference type="Gene3D" id="1.20.120.1630">
    <property type="match status" value="1"/>
</dbReference>
<dbReference type="CDD" id="cd01801">
    <property type="entry name" value="Ubl_TECR_like"/>
    <property type="match status" value="1"/>
</dbReference>
<proteinExistence type="inferred from homology"/>
<keyword evidence="13" id="KW-1185">Reference proteome</keyword>
<evidence type="ECO:0000256" key="2">
    <source>
        <dbReference type="ARBA" id="ARBA00007742"/>
    </source>
</evidence>
<dbReference type="GO" id="GO:0042761">
    <property type="term" value="P:very long-chain fatty acid biosynthetic process"/>
    <property type="evidence" value="ECO:0007669"/>
    <property type="project" value="TreeGrafter"/>
</dbReference>
<dbReference type="InterPro" id="IPR001104">
    <property type="entry name" value="3-oxo-5_a-steroid_4-DH_C"/>
</dbReference>
<dbReference type="AlphaFoldDB" id="A0A2T9Y6N0"/>
<feature type="transmembrane region" description="Helical" evidence="10">
    <location>
        <begin position="168"/>
        <end position="184"/>
    </location>
</feature>
<dbReference type="EMBL" id="MBFT01000668">
    <property type="protein sequence ID" value="PVU88011.1"/>
    <property type="molecule type" value="Genomic_DNA"/>
</dbReference>
<evidence type="ECO:0000256" key="6">
    <source>
        <dbReference type="ARBA" id="ARBA00022989"/>
    </source>
</evidence>
<comment type="similarity">
    <text evidence="2">Belongs to the steroid 5-alpha reductase family.</text>
</comment>
<evidence type="ECO:0000313" key="13">
    <source>
        <dbReference type="Proteomes" id="UP000245699"/>
    </source>
</evidence>
<keyword evidence="4 10" id="KW-0812">Transmembrane</keyword>